<keyword evidence="3" id="KW-1185">Reference proteome</keyword>
<feature type="region of interest" description="Disordered" evidence="1">
    <location>
        <begin position="70"/>
        <end position="93"/>
    </location>
</feature>
<feature type="compositionally biased region" description="Low complexity" evidence="1">
    <location>
        <begin position="76"/>
        <end position="93"/>
    </location>
</feature>
<accession>A0A251XGG9</accession>
<dbReference type="EMBL" id="MDHH01000003">
    <property type="protein sequence ID" value="OUE01531.1"/>
    <property type="molecule type" value="Genomic_DNA"/>
</dbReference>
<organism evidence="2 3">
    <name type="scientific">Clavibacter michiganensis subsp. michiganensis</name>
    <dbReference type="NCBI Taxonomy" id="33013"/>
    <lineage>
        <taxon>Bacteria</taxon>
        <taxon>Bacillati</taxon>
        <taxon>Actinomycetota</taxon>
        <taxon>Actinomycetes</taxon>
        <taxon>Micrococcales</taxon>
        <taxon>Microbacteriaceae</taxon>
        <taxon>Clavibacter</taxon>
    </lineage>
</organism>
<dbReference type="AlphaFoldDB" id="A0A251XGG9"/>
<protein>
    <submittedName>
        <fullName evidence="2">Uncharacterized protein</fullName>
    </submittedName>
</protein>
<evidence type="ECO:0000313" key="3">
    <source>
        <dbReference type="Proteomes" id="UP000195062"/>
    </source>
</evidence>
<comment type="caution">
    <text evidence="2">The sequence shown here is derived from an EMBL/GenBank/DDBJ whole genome shotgun (WGS) entry which is preliminary data.</text>
</comment>
<sequence length="93" mass="9778">MRDAGRPMWVRTAAFDDVAAARSTTILISAAYGDYRMDESRGTTSVLPTVIMEPVDGNGPVIMAVHPVSPIPSRWTTGAPTSRGSASAATRAT</sequence>
<name>A0A251XGG9_CLAMM</name>
<gene>
    <name evidence="2" type="ORF">CMMCAS07_14575</name>
</gene>
<proteinExistence type="predicted"/>
<evidence type="ECO:0000313" key="2">
    <source>
        <dbReference type="EMBL" id="OUE01531.1"/>
    </source>
</evidence>
<dbReference type="Proteomes" id="UP000195062">
    <property type="component" value="Unassembled WGS sequence"/>
</dbReference>
<reference evidence="2 3" key="1">
    <citation type="submission" date="2016-08" db="EMBL/GenBank/DDBJ databases">
        <title>Genome sequence of Clavibacter michiganensis subsp. michiganensis strain CASJ007.</title>
        <authorList>
            <person name="Thapa S.P."/>
            <person name="Coaker G."/>
        </authorList>
    </citation>
    <scope>NUCLEOTIDE SEQUENCE [LARGE SCALE GENOMIC DNA]</scope>
    <source>
        <strain evidence="2">CASJ007</strain>
    </source>
</reference>
<evidence type="ECO:0000256" key="1">
    <source>
        <dbReference type="SAM" id="MobiDB-lite"/>
    </source>
</evidence>